<dbReference type="EMBL" id="UZAN01050018">
    <property type="protein sequence ID" value="VDP87900.1"/>
    <property type="molecule type" value="Genomic_DNA"/>
</dbReference>
<evidence type="ECO:0000313" key="2">
    <source>
        <dbReference type="EMBL" id="VDP87900.1"/>
    </source>
</evidence>
<evidence type="ECO:0000313" key="3">
    <source>
        <dbReference type="Proteomes" id="UP000272942"/>
    </source>
</evidence>
<proteinExistence type="predicted"/>
<evidence type="ECO:0000313" key="4">
    <source>
        <dbReference type="WBParaSite" id="ECPE_0001101001-mRNA-1"/>
    </source>
</evidence>
<gene>
    <name evidence="2" type="ORF">ECPE_LOCUS10976</name>
</gene>
<name>A0A183AVJ1_9TREM</name>
<dbReference type="AlphaFoldDB" id="A0A183AVJ1"/>
<dbReference type="WBParaSite" id="ECPE_0001101001-mRNA-1">
    <property type="protein sequence ID" value="ECPE_0001101001-mRNA-1"/>
    <property type="gene ID" value="ECPE_0001101001"/>
</dbReference>
<keyword evidence="3" id="KW-1185">Reference proteome</keyword>
<evidence type="ECO:0000256" key="1">
    <source>
        <dbReference type="SAM" id="MobiDB-lite"/>
    </source>
</evidence>
<protein>
    <submittedName>
        <fullName evidence="4">TORC_N domain-containing protein</fullName>
    </submittedName>
</protein>
<reference evidence="2 3" key="2">
    <citation type="submission" date="2018-11" db="EMBL/GenBank/DDBJ databases">
        <authorList>
            <consortium name="Pathogen Informatics"/>
        </authorList>
    </citation>
    <scope>NUCLEOTIDE SEQUENCE [LARGE SCALE GENOMIC DNA]</scope>
    <source>
        <strain evidence="2 3">Egypt</strain>
    </source>
</reference>
<feature type="region of interest" description="Disordered" evidence="1">
    <location>
        <begin position="216"/>
        <end position="236"/>
    </location>
</feature>
<reference evidence="4" key="1">
    <citation type="submission" date="2016-06" db="UniProtKB">
        <authorList>
            <consortium name="WormBaseParasite"/>
        </authorList>
    </citation>
    <scope>IDENTIFICATION</scope>
</reference>
<sequence length="251" mass="27489">MALHFTSQSFDWPFLSLKIRYRSELQILRERFEQRNSRLEEVEREVYELRGRFPTNSHSKSDISRSLGLPVSAEARSPRMSGHNYPTTSQNPICPQSIHHVLPTNWSGPLDTVASNAAVLTVDAHSSQPVSGALINPVHQSAVPVPVSTTTVEQNVNGSLVMWRSRPIDPITLTSTNNLLQRVSSKTSIATESSITIDCSINTLPVAPSSPIIELSTRSAQPTPVEDSGRPGSPCTCSELTLLHTDTLTVL</sequence>
<organism evidence="4">
    <name type="scientific">Echinostoma caproni</name>
    <dbReference type="NCBI Taxonomy" id="27848"/>
    <lineage>
        <taxon>Eukaryota</taxon>
        <taxon>Metazoa</taxon>
        <taxon>Spiralia</taxon>
        <taxon>Lophotrochozoa</taxon>
        <taxon>Platyhelminthes</taxon>
        <taxon>Trematoda</taxon>
        <taxon>Digenea</taxon>
        <taxon>Plagiorchiida</taxon>
        <taxon>Echinostomata</taxon>
        <taxon>Echinostomatoidea</taxon>
        <taxon>Echinostomatidae</taxon>
        <taxon>Echinostoma</taxon>
    </lineage>
</organism>
<dbReference type="Proteomes" id="UP000272942">
    <property type="component" value="Unassembled WGS sequence"/>
</dbReference>
<accession>A0A183AVJ1</accession>